<feature type="compositionally biased region" description="Basic and acidic residues" evidence="5">
    <location>
        <begin position="198"/>
        <end position="208"/>
    </location>
</feature>
<evidence type="ECO:0000256" key="2">
    <source>
        <dbReference type="ARBA" id="ARBA00022980"/>
    </source>
</evidence>
<evidence type="ECO:0000256" key="1">
    <source>
        <dbReference type="ARBA" id="ARBA00009680"/>
    </source>
</evidence>
<dbReference type="InterPro" id="IPR001976">
    <property type="entry name" value="Ribosomal_eS24"/>
</dbReference>
<dbReference type="InterPro" id="IPR012678">
    <property type="entry name" value="Ribosomal_uL23/eL15/eS24_sf"/>
</dbReference>
<gene>
    <name evidence="6" type="ORF">VitviT2T_009306</name>
</gene>
<dbReference type="Pfam" id="PF01282">
    <property type="entry name" value="Ribosomal_S24e"/>
    <property type="match status" value="1"/>
</dbReference>
<evidence type="ECO:0000256" key="5">
    <source>
        <dbReference type="SAM" id="MobiDB-lite"/>
    </source>
</evidence>
<evidence type="ECO:0000256" key="4">
    <source>
        <dbReference type="RuleBase" id="RU004383"/>
    </source>
</evidence>
<dbReference type="Proteomes" id="UP001227230">
    <property type="component" value="Chromosome 7"/>
</dbReference>
<dbReference type="PROSITE" id="PS00529">
    <property type="entry name" value="RIBOSOMAL_S24E"/>
    <property type="match status" value="1"/>
</dbReference>
<dbReference type="HAMAP" id="MF_00545">
    <property type="entry name" value="Ribosomal_eS24"/>
    <property type="match status" value="1"/>
</dbReference>
<dbReference type="InterPro" id="IPR053709">
    <property type="entry name" value="eRP_eS24_sf"/>
</dbReference>
<comment type="similarity">
    <text evidence="1 4">Belongs to the eukaryotic ribosomal protein eS24 family.</text>
</comment>
<evidence type="ECO:0000256" key="3">
    <source>
        <dbReference type="ARBA" id="ARBA00023274"/>
    </source>
</evidence>
<dbReference type="InterPro" id="IPR018098">
    <property type="entry name" value="Ribosomal_eS24_CS"/>
</dbReference>
<keyword evidence="2" id="KW-0689">Ribosomal protein</keyword>
<feature type="compositionally biased region" description="Basic residues" evidence="5">
    <location>
        <begin position="209"/>
        <end position="225"/>
    </location>
</feature>
<evidence type="ECO:0000313" key="6">
    <source>
        <dbReference type="EMBL" id="WJZ90140.1"/>
    </source>
</evidence>
<dbReference type="EMBL" id="CP126654">
    <property type="protein sequence ID" value="WJZ90140.1"/>
    <property type="molecule type" value="Genomic_DNA"/>
</dbReference>
<proteinExistence type="inferred from homology"/>
<dbReference type="Gene3D" id="3.30.70.3370">
    <property type="match status" value="1"/>
</dbReference>
<protein>
    <recommendedName>
        <fullName evidence="4">40S ribosomal protein S24</fullName>
    </recommendedName>
</protein>
<feature type="region of interest" description="Disordered" evidence="5">
    <location>
        <begin position="198"/>
        <end position="237"/>
    </location>
</feature>
<keyword evidence="7" id="KW-1185">Reference proteome</keyword>
<dbReference type="PANTHER" id="PTHR10496">
    <property type="entry name" value="40S RIBOSOMAL PROTEIN S24"/>
    <property type="match status" value="1"/>
</dbReference>
<name>A0ABY9C7K0_VITVI</name>
<evidence type="ECO:0000313" key="7">
    <source>
        <dbReference type="Proteomes" id="UP001227230"/>
    </source>
</evidence>
<accession>A0ABY9C7K0</accession>
<sequence>MGWLLHSLLSPLKKLWHRLKSPRRKRTLPPFSASWLHIKHTSSHFLSFFLSRFPWRGIYILYEDVKSCPCEDVHILCCKRTPRREREREREGGRGRERENMADRAVTIRTRKFMTNRLLSRKQFIIDVLHPGRPNVAKAELKDKLAGMYEVKDPNSIFVFKFRTHFGGGKSTGFGLIYDSVENAKKYEPKYRLIRNGLDTKVEKSRKQMKERKNRAKKVRGVKKTKASDAAKAGKKK</sequence>
<dbReference type="SUPFAM" id="SSF54189">
    <property type="entry name" value="Ribosomal proteins S24e, L23 and L15e"/>
    <property type="match status" value="1"/>
</dbReference>
<reference evidence="6 7" key="1">
    <citation type="journal article" date="2023" name="Hortic Res">
        <title>The complete reference genome for grapevine (Vitis vinifera L.) genetics and breeding.</title>
        <authorList>
            <person name="Shi X."/>
            <person name="Cao S."/>
            <person name="Wang X."/>
            <person name="Huang S."/>
            <person name="Wang Y."/>
            <person name="Liu Z."/>
            <person name="Liu W."/>
            <person name="Leng X."/>
            <person name="Peng Y."/>
            <person name="Wang N."/>
            <person name="Wang Y."/>
            <person name="Ma Z."/>
            <person name="Xu X."/>
            <person name="Zhang F."/>
            <person name="Xue H."/>
            <person name="Zhong H."/>
            <person name="Wang Y."/>
            <person name="Zhang K."/>
            <person name="Velt A."/>
            <person name="Avia K."/>
            <person name="Holtgrawe D."/>
            <person name="Grimplet J."/>
            <person name="Matus J.T."/>
            <person name="Ware D."/>
            <person name="Wu X."/>
            <person name="Wang H."/>
            <person name="Liu C."/>
            <person name="Fang Y."/>
            <person name="Rustenholz C."/>
            <person name="Cheng Z."/>
            <person name="Xiao H."/>
            <person name="Zhou Y."/>
        </authorList>
    </citation>
    <scope>NUCLEOTIDE SEQUENCE [LARGE SCALE GENOMIC DNA]</scope>
    <source>
        <strain evidence="7">cv. Pinot noir / PN40024</strain>
        <tissue evidence="6">Leaf</tissue>
    </source>
</reference>
<keyword evidence="3" id="KW-0687">Ribonucleoprotein</keyword>
<organism evidence="6 7">
    <name type="scientific">Vitis vinifera</name>
    <name type="common">Grape</name>
    <dbReference type="NCBI Taxonomy" id="29760"/>
    <lineage>
        <taxon>Eukaryota</taxon>
        <taxon>Viridiplantae</taxon>
        <taxon>Streptophyta</taxon>
        <taxon>Embryophyta</taxon>
        <taxon>Tracheophyta</taxon>
        <taxon>Spermatophyta</taxon>
        <taxon>Magnoliopsida</taxon>
        <taxon>eudicotyledons</taxon>
        <taxon>Gunneridae</taxon>
        <taxon>Pentapetalae</taxon>
        <taxon>rosids</taxon>
        <taxon>Vitales</taxon>
        <taxon>Vitaceae</taxon>
        <taxon>Viteae</taxon>
        <taxon>Vitis</taxon>
    </lineage>
</organism>